<name>A0AC35TSP2_9BILA</name>
<protein>
    <submittedName>
        <fullName evidence="2">G_PROTEIN_RECEP_F1_2 domain-containing protein</fullName>
    </submittedName>
</protein>
<proteinExistence type="predicted"/>
<evidence type="ECO:0000313" key="1">
    <source>
        <dbReference type="Proteomes" id="UP000095286"/>
    </source>
</evidence>
<dbReference type="WBParaSite" id="RSKR_0000372766.1">
    <property type="protein sequence ID" value="RSKR_0000372766.1"/>
    <property type="gene ID" value="RSKR_0000372766"/>
</dbReference>
<reference evidence="2" key="1">
    <citation type="submission" date="2016-11" db="UniProtKB">
        <authorList>
            <consortium name="WormBaseParasite"/>
        </authorList>
    </citation>
    <scope>IDENTIFICATION</scope>
    <source>
        <strain evidence="2">KR3021</strain>
    </source>
</reference>
<dbReference type="Proteomes" id="UP000095286">
    <property type="component" value="Unplaced"/>
</dbReference>
<sequence length="340" mass="39341">LFRLNKLIFFSLYGQIHKYISIVLCLLGVLTNTIHIWALSRKQMRTSSVHIVLIFIMTKMIRFNYFLDWLWALFLHIHATVSIALHALSLYLVVLMAFIRCQVMRAETSQSKWMSPQVALISASLITLATFTLSIPTFLTHQIIEVPSENSLEMKYTLSIAKTFLENNCAGIKTYLWLTGILLKVIPCVLMMSFTFGLLTKFRQNERKRNTLLYNKQSTCSLRKKNSLEEFETIKEVTHKTKCFDRAGVNKKRTAAGDRTTYMLLLMVVIFLCTELVQGVFAILNALFITQFHMFIYKNLADVLDLLSLINCYVAFLVYTTTCSRYRKLILQILRPVLPK</sequence>
<accession>A0AC35TSP2</accession>
<organism evidence="1 2">
    <name type="scientific">Rhabditophanes sp. KR3021</name>
    <dbReference type="NCBI Taxonomy" id="114890"/>
    <lineage>
        <taxon>Eukaryota</taxon>
        <taxon>Metazoa</taxon>
        <taxon>Ecdysozoa</taxon>
        <taxon>Nematoda</taxon>
        <taxon>Chromadorea</taxon>
        <taxon>Rhabditida</taxon>
        <taxon>Tylenchina</taxon>
        <taxon>Panagrolaimomorpha</taxon>
        <taxon>Strongyloidoidea</taxon>
        <taxon>Alloionematidae</taxon>
        <taxon>Rhabditophanes</taxon>
    </lineage>
</organism>
<evidence type="ECO:0000313" key="2">
    <source>
        <dbReference type="WBParaSite" id="RSKR_0000372766.1"/>
    </source>
</evidence>